<reference evidence="11 12" key="1">
    <citation type="submission" date="2019-08" db="EMBL/GenBank/DDBJ databases">
        <title>Complete genome sequence of Terriglobus albidus strain ORNL.</title>
        <authorList>
            <person name="Podar M."/>
        </authorList>
    </citation>
    <scope>NUCLEOTIDE SEQUENCE [LARGE SCALE GENOMIC DNA]</scope>
    <source>
        <strain evidence="11 12">ORNL</strain>
    </source>
</reference>
<keyword evidence="5 7" id="KW-0119">Carbohydrate metabolism</keyword>
<comment type="subcellular location">
    <subcellularLocation>
        <location evidence="1 7">Cytoplasm</location>
    </subcellularLocation>
</comment>
<feature type="active site" description="Nucleophile" evidence="8">
    <location>
        <position position="9"/>
    </location>
</feature>
<dbReference type="GO" id="GO:0016791">
    <property type="term" value="F:phosphatase activity"/>
    <property type="evidence" value="ECO:0007669"/>
    <property type="project" value="InterPro"/>
</dbReference>
<comment type="cofactor">
    <cofactor evidence="10">
        <name>Zn(2+)</name>
        <dbReference type="ChEBI" id="CHEBI:29105"/>
    </cofactor>
</comment>
<feature type="site" description="Stabilizes the phosphoryl group" evidence="9">
    <location>
        <position position="51"/>
    </location>
</feature>
<evidence type="ECO:0000256" key="6">
    <source>
        <dbReference type="ARBA" id="ARBA00031828"/>
    </source>
</evidence>
<dbReference type="InterPro" id="IPR006543">
    <property type="entry name" value="Histidinol-phos"/>
</dbReference>
<accession>A0A5B9E705</accession>
<dbReference type="InterPro" id="IPR004446">
    <property type="entry name" value="Heptose_bisP_phosphatase"/>
</dbReference>
<dbReference type="Proteomes" id="UP000321820">
    <property type="component" value="Chromosome"/>
</dbReference>
<keyword evidence="4 7" id="KW-0378">Hydrolase</keyword>
<keyword evidence="3 10" id="KW-0479">Metal-binding</keyword>
<feature type="binding site" evidence="10">
    <location>
        <position position="92"/>
    </location>
    <ligand>
        <name>Zn(2+)</name>
        <dbReference type="ChEBI" id="CHEBI:29105"/>
    </ligand>
</feature>
<evidence type="ECO:0000313" key="12">
    <source>
        <dbReference type="Proteomes" id="UP000321820"/>
    </source>
</evidence>
<organism evidence="11 12">
    <name type="scientific">Terriglobus albidus</name>
    <dbReference type="NCBI Taxonomy" id="1592106"/>
    <lineage>
        <taxon>Bacteria</taxon>
        <taxon>Pseudomonadati</taxon>
        <taxon>Acidobacteriota</taxon>
        <taxon>Terriglobia</taxon>
        <taxon>Terriglobales</taxon>
        <taxon>Acidobacteriaceae</taxon>
        <taxon>Terriglobus</taxon>
    </lineage>
</organism>
<evidence type="ECO:0000256" key="8">
    <source>
        <dbReference type="PIRSR" id="PIRSR004682-1"/>
    </source>
</evidence>
<evidence type="ECO:0000256" key="5">
    <source>
        <dbReference type="ARBA" id="ARBA00023277"/>
    </source>
</evidence>
<feature type="binding site" evidence="10">
    <location>
        <position position="134"/>
    </location>
    <ligand>
        <name>Mg(2+)</name>
        <dbReference type="ChEBI" id="CHEBI:18420"/>
    </ligand>
</feature>
<feature type="binding site" evidence="10">
    <location>
        <position position="90"/>
    </location>
    <ligand>
        <name>Zn(2+)</name>
        <dbReference type="ChEBI" id="CHEBI:29105"/>
    </ligand>
</feature>
<dbReference type="Gene3D" id="3.40.50.1000">
    <property type="entry name" value="HAD superfamily/HAD-like"/>
    <property type="match status" value="1"/>
</dbReference>
<dbReference type="PIRSF" id="PIRSF004682">
    <property type="entry name" value="GmhB"/>
    <property type="match status" value="1"/>
</dbReference>
<evidence type="ECO:0000256" key="7">
    <source>
        <dbReference type="PIRNR" id="PIRNR004682"/>
    </source>
</evidence>
<feature type="binding site" evidence="10">
    <location>
        <position position="9"/>
    </location>
    <ligand>
        <name>Mg(2+)</name>
        <dbReference type="ChEBI" id="CHEBI:18420"/>
    </ligand>
</feature>
<dbReference type="Pfam" id="PF13242">
    <property type="entry name" value="Hydrolase_like"/>
    <property type="match status" value="1"/>
</dbReference>
<dbReference type="PANTHER" id="PTHR42891:SF1">
    <property type="entry name" value="D-GLYCERO-BETA-D-MANNO-HEPTOSE-1,7-BISPHOSPHATE 7-PHOSPHATASE"/>
    <property type="match status" value="1"/>
</dbReference>
<dbReference type="SUPFAM" id="SSF56784">
    <property type="entry name" value="HAD-like"/>
    <property type="match status" value="1"/>
</dbReference>
<dbReference type="RefSeq" id="WP_147646517.1">
    <property type="nucleotide sequence ID" value="NZ_CP042806.1"/>
</dbReference>
<dbReference type="GO" id="GO:0005737">
    <property type="term" value="C:cytoplasm"/>
    <property type="evidence" value="ECO:0007669"/>
    <property type="project" value="UniProtKB-SubCell"/>
</dbReference>
<dbReference type="InterPro" id="IPR023214">
    <property type="entry name" value="HAD_sf"/>
</dbReference>
<evidence type="ECO:0000256" key="1">
    <source>
        <dbReference type="ARBA" id="ARBA00004496"/>
    </source>
</evidence>
<feature type="site" description="Stabilizes the phosphoryl group" evidence="9">
    <location>
        <position position="109"/>
    </location>
</feature>
<evidence type="ECO:0000256" key="4">
    <source>
        <dbReference type="ARBA" id="ARBA00022801"/>
    </source>
</evidence>
<dbReference type="InterPro" id="IPR036412">
    <property type="entry name" value="HAD-like_sf"/>
</dbReference>
<comment type="similarity">
    <text evidence="7">Belongs to the gmhB family.</text>
</comment>
<keyword evidence="10" id="KW-0862">Zinc</keyword>
<evidence type="ECO:0000256" key="9">
    <source>
        <dbReference type="PIRSR" id="PIRSR004682-3"/>
    </source>
</evidence>
<feature type="active site" description="Nucleophile" evidence="8">
    <location>
        <position position="11"/>
    </location>
</feature>
<evidence type="ECO:0000256" key="2">
    <source>
        <dbReference type="ARBA" id="ARBA00022490"/>
    </source>
</evidence>
<dbReference type="GO" id="GO:0005975">
    <property type="term" value="P:carbohydrate metabolic process"/>
    <property type="evidence" value="ECO:0007669"/>
    <property type="project" value="InterPro"/>
</dbReference>
<sequence>MAPPCLFLDRDGVVNVEIGYLHKIPEVQWMPGITSLIRTARAHGMKVAIVTNQAGIARGMYTEDQFHELMVWMRAELDREQADVDAVYYCAHHPVHGVGEYKRECDERKPGPGMLLKGERELGIDLATSILVGDRCSDLAAGHAAGIEKVFLIRGTEEAGCGEPHTAIESLAEVERWIAERYQKV</sequence>
<dbReference type="CDD" id="cd07503">
    <property type="entry name" value="HAD_HisB-N"/>
    <property type="match status" value="1"/>
</dbReference>
<dbReference type="EMBL" id="CP042806">
    <property type="protein sequence ID" value="QEE27324.1"/>
    <property type="molecule type" value="Genomic_DNA"/>
</dbReference>
<dbReference type="NCBIfam" id="TIGR00213">
    <property type="entry name" value="GmhB_yaeD"/>
    <property type="match status" value="1"/>
</dbReference>
<dbReference type="PANTHER" id="PTHR42891">
    <property type="entry name" value="D-GLYCERO-BETA-D-MANNO-HEPTOSE-1,7-BISPHOSPHATE 7-PHOSPHATASE"/>
    <property type="match status" value="1"/>
</dbReference>
<feature type="site" description="Contributes to substrate recognition" evidence="9">
    <location>
        <position position="108"/>
    </location>
</feature>
<comment type="cofactor">
    <cofactor evidence="10">
        <name>Mg(2+)</name>
        <dbReference type="ChEBI" id="CHEBI:18420"/>
    </cofactor>
</comment>
<dbReference type="AlphaFoldDB" id="A0A5B9E705"/>
<evidence type="ECO:0000256" key="10">
    <source>
        <dbReference type="PIRSR" id="PIRSR004682-4"/>
    </source>
</evidence>
<keyword evidence="10" id="KW-0460">Magnesium</keyword>
<dbReference type="KEGG" id="talb:FTW19_04435"/>
<keyword evidence="12" id="KW-1185">Reference proteome</keyword>
<feature type="binding site" evidence="10">
    <location>
        <position position="11"/>
    </location>
    <ligand>
        <name>Mg(2+)</name>
        <dbReference type="ChEBI" id="CHEBI:18420"/>
    </ligand>
</feature>
<dbReference type="NCBIfam" id="TIGR01656">
    <property type="entry name" value="Histidinol-ppas"/>
    <property type="match status" value="1"/>
</dbReference>
<keyword evidence="2 7" id="KW-0963">Cytoplasm</keyword>
<dbReference type="EC" id="3.1.3.-" evidence="7"/>
<proteinExistence type="inferred from homology"/>
<dbReference type="OrthoDB" id="9801899at2"/>
<protein>
    <recommendedName>
        <fullName evidence="6 7">D,D-heptose 1,7-bisphosphate phosphatase</fullName>
        <ecNumber evidence="7">3.1.3.-</ecNumber>
    </recommendedName>
</protein>
<evidence type="ECO:0000256" key="3">
    <source>
        <dbReference type="ARBA" id="ARBA00022723"/>
    </source>
</evidence>
<name>A0A5B9E705_9BACT</name>
<dbReference type="InterPro" id="IPR006549">
    <property type="entry name" value="HAD-SF_hydro_IIIA"/>
</dbReference>
<feature type="binding site" evidence="10">
    <location>
        <position position="105"/>
    </location>
    <ligand>
        <name>Zn(2+)</name>
        <dbReference type="ChEBI" id="CHEBI:29105"/>
    </ligand>
</feature>
<dbReference type="GO" id="GO:0046872">
    <property type="term" value="F:metal ion binding"/>
    <property type="evidence" value="ECO:0007669"/>
    <property type="project" value="UniProtKB-KW"/>
</dbReference>
<evidence type="ECO:0000313" key="11">
    <source>
        <dbReference type="EMBL" id="QEE27324.1"/>
    </source>
</evidence>
<dbReference type="NCBIfam" id="TIGR01662">
    <property type="entry name" value="HAD-SF-IIIA"/>
    <property type="match status" value="1"/>
</dbReference>
<gene>
    <name evidence="11" type="ORF">FTW19_04435</name>
</gene>